<evidence type="ECO:0000313" key="2">
    <source>
        <dbReference type="Proteomes" id="UP001501638"/>
    </source>
</evidence>
<dbReference type="EMBL" id="BAAASZ010000030">
    <property type="protein sequence ID" value="GAA2454872.1"/>
    <property type="molecule type" value="Genomic_DNA"/>
</dbReference>
<keyword evidence="2" id="KW-1185">Reference proteome</keyword>
<organism evidence="1 2">
    <name type="scientific">Streptomyces macrosporus</name>
    <dbReference type="NCBI Taxonomy" id="44032"/>
    <lineage>
        <taxon>Bacteria</taxon>
        <taxon>Bacillati</taxon>
        <taxon>Actinomycetota</taxon>
        <taxon>Actinomycetes</taxon>
        <taxon>Kitasatosporales</taxon>
        <taxon>Streptomycetaceae</taxon>
        <taxon>Streptomyces</taxon>
    </lineage>
</organism>
<name>A0ABN3KEX6_9ACTN</name>
<reference evidence="1 2" key="1">
    <citation type="journal article" date="2019" name="Int. J. Syst. Evol. Microbiol.">
        <title>The Global Catalogue of Microorganisms (GCM) 10K type strain sequencing project: providing services to taxonomists for standard genome sequencing and annotation.</title>
        <authorList>
            <consortium name="The Broad Institute Genomics Platform"/>
            <consortium name="The Broad Institute Genome Sequencing Center for Infectious Disease"/>
            <person name="Wu L."/>
            <person name="Ma J."/>
        </authorList>
    </citation>
    <scope>NUCLEOTIDE SEQUENCE [LARGE SCALE GENOMIC DNA]</scope>
    <source>
        <strain evidence="1 2">JCM 6305</strain>
    </source>
</reference>
<evidence type="ECO:0000313" key="1">
    <source>
        <dbReference type="EMBL" id="GAA2454872.1"/>
    </source>
</evidence>
<sequence length="89" mass="9361">MRRGLAVLGLAAGQEVTEAQLRNLFGEGDRHPHTDRLQPRRAGCGLDGDLRPGNRWKGVAAPFFAKGAATVYGAARYTGRRSGGAGGGR</sequence>
<protein>
    <submittedName>
        <fullName evidence="1">Uncharacterized protein</fullName>
    </submittedName>
</protein>
<proteinExistence type="predicted"/>
<dbReference type="Proteomes" id="UP001501638">
    <property type="component" value="Unassembled WGS sequence"/>
</dbReference>
<comment type="caution">
    <text evidence="1">The sequence shown here is derived from an EMBL/GenBank/DDBJ whole genome shotgun (WGS) entry which is preliminary data.</text>
</comment>
<accession>A0ABN3KEX6</accession>
<gene>
    <name evidence="1" type="ORF">GCM10010405_43480</name>
</gene>